<proteinExistence type="predicted"/>
<dbReference type="PANTHER" id="PTHR33204">
    <property type="entry name" value="TRANSCRIPTIONAL REGULATOR, MARR FAMILY"/>
    <property type="match status" value="1"/>
</dbReference>
<sequence length="129" mass="14868">MKQAIYNIGVEATMRIIGGKWKPIILCHLKHGKMRTGELRRAIPNITQKMLTQQLRELEDDGIVVRKVYNQIPPKVEYSLTEYGHSLNKILEALCVWGEHDIEMRKQKGENIILLNKEDVSNDALPYAD</sequence>
<dbReference type="RefSeq" id="WP_057891800.1">
    <property type="nucleotide sequence ID" value="NZ_AZFV01000010.1"/>
</dbReference>
<dbReference type="SUPFAM" id="SSF46785">
    <property type="entry name" value="Winged helix' DNA-binding domain"/>
    <property type="match status" value="1"/>
</dbReference>
<protein>
    <submittedName>
        <fullName evidence="5">Transcriptional regulator</fullName>
    </submittedName>
</protein>
<dbReference type="InterPro" id="IPR011991">
    <property type="entry name" value="ArsR-like_HTH"/>
</dbReference>
<dbReference type="Proteomes" id="UP000051302">
    <property type="component" value="Unassembled WGS sequence"/>
</dbReference>
<dbReference type="InterPro" id="IPR002577">
    <property type="entry name" value="HTH_HxlR"/>
</dbReference>
<dbReference type="AlphaFoldDB" id="A0A0R1WH87"/>
<gene>
    <name evidence="5" type="ORF">FD31_GL000218</name>
</gene>
<evidence type="ECO:0000313" key="6">
    <source>
        <dbReference type="Proteomes" id="UP000051302"/>
    </source>
</evidence>
<dbReference type="GO" id="GO:0003677">
    <property type="term" value="F:DNA binding"/>
    <property type="evidence" value="ECO:0007669"/>
    <property type="project" value="UniProtKB-KW"/>
</dbReference>
<dbReference type="PROSITE" id="PS51118">
    <property type="entry name" value="HTH_HXLR"/>
    <property type="match status" value="1"/>
</dbReference>
<dbReference type="PANTHER" id="PTHR33204:SF29">
    <property type="entry name" value="TRANSCRIPTIONAL REGULATOR"/>
    <property type="match status" value="1"/>
</dbReference>
<dbReference type="CDD" id="cd00090">
    <property type="entry name" value="HTH_ARSR"/>
    <property type="match status" value="1"/>
</dbReference>
<evidence type="ECO:0000256" key="3">
    <source>
        <dbReference type="ARBA" id="ARBA00023163"/>
    </source>
</evidence>
<evidence type="ECO:0000256" key="1">
    <source>
        <dbReference type="ARBA" id="ARBA00023015"/>
    </source>
</evidence>
<reference evidence="5 6" key="1">
    <citation type="journal article" date="2015" name="Genome Announc.">
        <title>Expanding the biotechnology potential of lactobacilli through comparative genomics of 213 strains and associated genera.</title>
        <authorList>
            <person name="Sun Z."/>
            <person name="Harris H.M."/>
            <person name="McCann A."/>
            <person name="Guo C."/>
            <person name="Argimon S."/>
            <person name="Zhang W."/>
            <person name="Yang X."/>
            <person name="Jeffery I.B."/>
            <person name="Cooney J.C."/>
            <person name="Kagawa T.F."/>
            <person name="Liu W."/>
            <person name="Song Y."/>
            <person name="Salvetti E."/>
            <person name="Wrobel A."/>
            <person name="Rasinkangas P."/>
            <person name="Parkhill J."/>
            <person name="Rea M.C."/>
            <person name="O'Sullivan O."/>
            <person name="Ritari J."/>
            <person name="Douillard F.P."/>
            <person name="Paul Ross R."/>
            <person name="Yang R."/>
            <person name="Briner A.E."/>
            <person name="Felis G.E."/>
            <person name="de Vos W.M."/>
            <person name="Barrangou R."/>
            <person name="Klaenhammer T.R."/>
            <person name="Caufield P.W."/>
            <person name="Cui Y."/>
            <person name="Zhang H."/>
            <person name="O'Toole P.W."/>
        </authorList>
    </citation>
    <scope>NUCLEOTIDE SEQUENCE [LARGE SCALE GENOMIC DNA]</scope>
    <source>
        <strain evidence="5 6">DSM 16982</strain>
    </source>
</reference>
<keyword evidence="6" id="KW-1185">Reference proteome</keyword>
<evidence type="ECO:0000256" key="2">
    <source>
        <dbReference type="ARBA" id="ARBA00023125"/>
    </source>
</evidence>
<feature type="domain" description="HTH hxlR-type" evidence="4">
    <location>
        <begin position="8"/>
        <end position="106"/>
    </location>
</feature>
<evidence type="ECO:0000313" key="5">
    <source>
        <dbReference type="EMBL" id="KRM17330.1"/>
    </source>
</evidence>
<keyword evidence="1" id="KW-0805">Transcription regulation</keyword>
<evidence type="ECO:0000259" key="4">
    <source>
        <dbReference type="PROSITE" id="PS51118"/>
    </source>
</evidence>
<accession>A0A0R1WH87</accession>
<dbReference type="Gene3D" id="1.10.10.10">
    <property type="entry name" value="Winged helix-like DNA-binding domain superfamily/Winged helix DNA-binding domain"/>
    <property type="match status" value="1"/>
</dbReference>
<keyword evidence="2" id="KW-0238">DNA-binding</keyword>
<dbReference type="InterPro" id="IPR036388">
    <property type="entry name" value="WH-like_DNA-bd_sf"/>
</dbReference>
<comment type="caution">
    <text evidence="5">The sequence shown here is derived from an EMBL/GenBank/DDBJ whole genome shotgun (WGS) entry which is preliminary data.</text>
</comment>
<dbReference type="STRING" id="1423774.FD31_GL000218"/>
<dbReference type="Pfam" id="PF01638">
    <property type="entry name" value="HxlR"/>
    <property type="match status" value="1"/>
</dbReference>
<dbReference type="PATRIC" id="fig|1423774.3.peg.223"/>
<dbReference type="EMBL" id="AZFV01000010">
    <property type="protein sequence ID" value="KRM17330.1"/>
    <property type="molecule type" value="Genomic_DNA"/>
</dbReference>
<organism evidence="5 6">
    <name type="scientific">Companilactobacillus nantensis DSM 16982</name>
    <dbReference type="NCBI Taxonomy" id="1423774"/>
    <lineage>
        <taxon>Bacteria</taxon>
        <taxon>Bacillati</taxon>
        <taxon>Bacillota</taxon>
        <taxon>Bacilli</taxon>
        <taxon>Lactobacillales</taxon>
        <taxon>Lactobacillaceae</taxon>
        <taxon>Companilactobacillus</taxon>
    </lineage>
</organism>
<name>A0A0R1WH87_9LACO</name>
<dbReference type="InterPro" id="IPR036390">
    <property type="entry name" value="WH_DNA-bd_sf"/>
</dbReference>
<keyword evidence="3" id="KW-0804">Transcription</keyword>